<sequence>MCSDVFVCLTGRRQHNETRPCEDIIVTLLKHRLCTALPKDATLAVHLYLMDWARALQLEGCNPALTFVSYDRSEARLLTQGSQKGVGCMINDFSMINDLHKREMN</sequence>
<keyword evidence="2" id="KW-1185">Reference proteome</keyword>
<evidence type="ECO:0000313" key="1">
    <source>
        <dbReference type="EMBL" id="KAK7479004.1"/>
    </source>
</evidence>
<gene>
    <name evidence="1" type="ORF">BaRGS_00029765</name>
</gene>
<dbReference type="AlphaFoldDB" id="A0ABD0JW84"/>
<comment type="caution">
    <text evidence="1">The sequence shown here is derived from an EMBL/GenBank/DDBJ whole genome shotgun (WGS) entry which is preliminary data.</text>
</comment>
<dbReference type="EMBL" id="JACVVK020000313">
    <property type="protein sequence ID" value="KAK7479004.1"/>
    <property type="molecule type" value="Genomic_DNA"/>
</dbReference>
<accession>A0ABD0JW84</accession>
<evidence type="ECO:0000313" key="2">
    <source>
        <dbReference type="Proteomes" id="UP001519460"/>
    </source>
</evidence>
<proteinExistence type="predicted"/>
<dbReference type="Proteomes" id="UP001519460">
    <property type="component" value="Unassembled WGS sequence"/>
</dbReference>
<reference evidence="1 2" key="1">
    <citation type="journal article" date="2023" name="Sci. Data">
        <title>Genome assembly of the Korean intertidal mud-creeper Batillaria attramentaria.</title>
        <authorList>
            <person name="Patra A.K."/>
            <person name="Ho P.T."/>
            <person name="Jun S."/>
            <person name="Lee S.J."/>
            <person name="Kim Y."/>
            <person name="Won Y.J."/>
        </authorList>
    </citation>
    <scope>NUCLEOTIDE SEQUENCE [LARGE SCALE GENOMIC DNA]</scope>
    <source>
        <strain evidence="1">Wonlab-2016</strain>
    </source>
</reference>
<organism evidence="1 2">
    <name type="scientific">Batillaria attramentaria</name>
    <dbReference type="NCBI Taxonomy" id="370345"/>
    <lineage>
        <taxon>Eukaryota</taxon>
        <taxon>Metazoa</taxon>
        <taxon>Spiralia</taxon>
        <taxon>Lophotrochozoa</taxon>
        <taxon>Mollusca</taxon>
        <taxon>Gastropoda</taxon>
        <taxon>Caenogastropoda</taxon>
        <taxon>Sorbeoconcha</taxon>
        <taxon>Cerithioidea</taxon>
        <taxon>Batillariidae</taxon>
        <taxon>Batillaria</taxon>
    </lineage>
</organism>
<protein>
    <submittedName>
        <fullName evidence="1">Uncharacterized protein</fullName>
    </submittedName>
</protein>
<name>A0ABD0JW84_9CAEN</name>